<evidence type="ECO:0000256" key="8">
    <source>
        <dbReference type="SAM" id="MobiDB-lite"/>
    </source>
</evidence>
<evidence type="ECO:0000313" key="9">
    <source>
        <dbReference type="EMBL" id="KAG6575880.1"/>
    </source>
</evidence>
<proteinExistence type="inferred from homology"/>
<dbReference type="AlphaFoldDB" id="A0AAV6M719"/>
<dbReference type="CDD" id="cd04661">
    <property type="entry name" value="NUDIX_MRP_L46"/>
    <property type="match status" value="1"/>
</dbReference>
<sequence length="271" mass="30347">MVELSPKPIVYATSGGPVRNRTIGGDSSKRSPRRRRSLSHSQFRMQRSFSLASQLAKRRGFSTNSEKIVAGKGDYQIDYVPAPRITEADKTNDRKSLQRALDRRLYLLLYGASIGAPDKKPVWHFPEKAYETEETLRKCAESALESVLGGLSHTYFVGNAPMAHMVVPPTETAQVPSLKRFFFKSQVIATNKFNIGKCEDFVWVTKDELMDFRMRYPIVGGDRRCSSAVVQETDLVTEVIDGEADDSDGDLDGWPSEFVEIVLCCYSGTCQ</sequence>
<evidence type="ECO:0000256" key="4">
    <source>
        <dbReference type="ARBA" id="ARBA00022980"/>
    </source>
</evidence>
<keyword evidence="5" id="KW-0496">Mitochondrion</keyword>
<dbReference type="PANTHER" id="PTHR13124">
    <property type="entry name" value="39S RIBOSOMAL PROTEIN L46, MITOCHONDRIAL PRECURSOR-RELATED"/>
    <property type="match status" value="1"/>
</dbReference>
<keyword evidence="10" id="KW-1185">Reference proteome</keyword>
<comment type="caution">
    <text evidence="9">The sequence shown here is derived from an EMBL/GenBank/DDBJ whole genome shotgun (WGS) entry which is preliminary data.</text>
</comment>
<accession>A0AAV6M719</accession>
<dbReference type="GO" id="GO:0005762">
    <property type="term" value="C:mitochondrial large ribosomal subunit"/>
    <property type="evidence" value="ECO:0007669"/>
    <property type="project" value="TreeGrafter"/>
</dbReference>
<dbReference type="InterPro" id="IPR040008">
    <property type="entry name" value="Ribosomal_mL46"/>
</dbReference>
<evidence type="ECO:0000256" key="1">
    <source>
        <dbReference type="ARBA" id="ARBA00004173"/>
    </source>
</evidence>
<evidence type="ECO:0000256" key="6">
    <source>
        <dbReference type="ARBA" id="ARBA00023274"/>
    </source>
</evidence>
<evidence type="ECO:0000256" key="3">
    <source>
        <dbReference type="ARBA" id="ARBA00022946"/>
    </source>
</evidence>
<dbReference type="GO" id="GO:0005743">
    <property type="term" value="C:mitochondrial inner membrane"/>
    <property type="evidence" value="ECO:0007669"/>
    <property type="project" value="UniProtKB-ARBA"/>
</dbReference>
<dbReference type="Proteomes" id="UP000685013">
    <property type="component" value="Chromosome 17"/>
</dbReference>
<dbReference type="GO" id="GO:0003735">
    <property type="term" value="F:structural constituent of ribosome"/>
    <property type="evidence" value="ECO:0007669"/>
    <property type="project" value="InterPro"/>
</dbReference>
<evidence type="ECO:0000313" key="10">
    <source>
        <dbReference type="Proteomes" id="UP000685013"/>
    </source>
</evidence>
<reference evidence="9 10" key="1">
    <citation type="journal article" date="2021" name="Hortic Res">
        <title>The domestication of Cucurbita argyrosperma as revealed by the genome of its wild relative.</title>
        <authorList>
            <person name="Barrera-Redondo J."/>
            <person name="Sanchez-de la Vega G."/>
            <person name="Aguirre-Liguori J.A."/>
            <person name="Castellanos-Morales G."/>
            <person name="Gutierrez-Guerrero Y.T."/>
            <person name="Aguirre-Dugua X."/>
            <person name="Aguirre-Planter E."/>
            <person name="Tenaillon M.I."/>
            <person name="Lira-Saade R."/>
            <person name="Eguiarte L.E."/>
        </authorList>
    </citation>
    <scope>NUCLEOTIDE SEQUENCE [LARGE SCALE GENOMIC DNA]</scope>
    <source>
        <strain evidence="9">JBR-2021</strain>
    </source>
</reference>
<protein>
    <recommendedName>
        <fullName evidence="7">Large ribosomal subunit protein mL46</fullName>
    </recommendedName>
</protein>
<feature type="non-terminal residue" evidence="9">
    <location>
        <position position="1"/>
    </location>
</feature>
<keyword evidence="3" id="KW-0809">Transit peptide</keyword>
<evidence type="ECO:0000256" key="5">
    <source>
        <dbReference type="ARBA" id="ARBA00023128"/>
    </source>
</evidence>
<dbReference type="FunFam" id="3.90.79.10:FF:000018">
    <property type="entry name" value="39S ribosomal protein L46, mitochondrial"/>
    <property type="match status" value="1"/>
</dbReference>
<dbReference type="PANTHER" id="PTHR13124:SF12">
    <property type="entry name" value="LARGE RIBOSOMAL SUBUNIT PROTEIN ML46"/>
    <property type="match status" value="1"/>
</dbReference>
<dbReference type="InterPro" id="IPR033650">
    <property type="entry name" value="Ribosomal_mL46_NUDIX"/>
</dbReference>
<evidence type="ECO:0000256" key="2">
    <source>
        <dbReference type="ARBA" id="ARBA00009070"/>
    </source>
</evidence>
<organism evidence="9 10">
    <name type="scientific">Cucurbita argyrosperma subsp. sororia</name>
    <dbReference type="NCBI Taxonomy" id="37648"/>
    <lineage>
        <taxon>Eukaryota</taxon>
        <taxon>Viridiplantae</taxon>
        <taxon>Streptophyta</taxon>
        <taxon>Embryophyta</taxon>
        <taxon>Tracheophyta</taxon>
        <taxon>Spermatophyta</taxon>
        <taxon>Magnoliopsida</taxon>
        <taxon>eudicotyledons</taxon>
        <taxon>Gunneridae</taxon>
        <taxon>Pentapetalae</taxon>
        <taxon>rosids</taxon>
        <taxon>fabids</taxon>
        <taxon>Cucurbitales</taxon>
        <taxon>Cucurbitaceae</taxon>
        <taxon>Cucurbiteae</taxon>
        <taxon>Cucurbita</taxon>
    </lineage>
</organism>
<gene>
    <name evidence="9" type="primary">Mrpl46</name>
    <name evidence="9" type="ORF">SDJN03_26519</name>
</gene>
<keyword evidence="4 9" id="KW-0689">Ribosomal protein</keyword>
<dbReference type="EMBL" id="JAGKQH010000017">
    <property type="protein sequence ID" value="KAG6575880.1"/>
    <property type="molecule type" value="Genomic_DNA"/>
</dbReference>
<evidence type="ECO:0000256" key="7">
    <source>
        <dbReference type="ARBA" id="ARBA00035190"/>
    </source>
</evidence>
<comment type="subcellular location">
    <subcellularLocation>
        <location evidence="1">Mitochondrion</location>
    </subcellularLocation>
</comment>
<name>A0AAV6M719_9ROSI</name>
<comment type="similarity">
    <text evidence="2">Belongs to the mitochondrion-specific ribosomal protein mL46 family.</text>
</comment>
<keyword evidence="6" id="KW-0687">Ribonucleoprotein</keyword>
<feature type="region of interest" description="Disordered" evidence="8">
    <location>
        <begin position="1"/>
        <end position="42"/>
    </location>
</feature>